<gene>
    <name evidence="1" type="ORF">LF65_00295</name>
</gene>
<evidence type="ECO:0000313" key="1">
    <source>
        <dbReference type="EMBL" id="AJG96969.1"/>
    </source>
</evidence>
<dbReference type="PANTHER" id="PTHR31118:SF32">
    <property type="entry name" value="KYNURENINE FORMAMIDASE"/>
    <property type="match status" value="1"/>
</dbReference>
<dbReference type="Gene3D" id="3.50.30.50">
    <property type="entry name" value="Putative cyclase"/>
    <property type="match status" value="1"/>
</dbReference>
<organism evidence="1 2">
    <name type="scientific">Clostridium beijerinckii</name>
    <name type="common">Clostridium MP</name>
    <dbReference type="NCBI Taxonomy" id="1520"/>
    <lineage>
        <taxon>Bacteria</taxon>
        <taxon>Bacillati</taxon>
        <taxon>Bacillota</taxon>
        <taxon>Clostridia</taxon>
        <taxon>Eubacteriales</taxon>
        <taxon>Clostridiaceae</taxon>
        <taxon>Clostridium</taxon>
    </lineage>
</organism>
<dbReference type="GO" id="GO:0019441">
    <property type="term" value="P:L-tryptophan catabolic process to kynurenine"/>
    <property type="evidence" value="ECO:0007669"/>
    <property type="project" value="InterPro"/>
</dbReference>
<dbReference type="KEGG" id="cbei:LF65_00295"/>
<reference evidence="2" key="1">
    <citation type="submission" date="2014-12" db="EMBL/GenBank/DDBJ databases">
        <title>Genome sequence of Clostridium beijerinckii strain 59B.</title>
        <authorList>
            <person name="Little G.T."/>
            <person name="Minton N.P."/>
        </authorList>
    </citation>
    <scope>NUCLEOTIDE SEQUENCE [LARGE SCALE GENOMIC DNA]</scope>
    <source>
        <strain evidence="2">59B</strain>
    </source>
</reference>
<accession>A0A0B5Q445</accession>
<name>A0A0B5Q445_CLOBE</name>
<dbReference type="AlphaFoldDB" id="A0A0B5Q445"/>
<dbReference type="RefSeq" id="WP_041893580.1">
    <property type="nucleotide sequence ID" value="NZ_CP010086.2"/>
</dbReference>
<dbReference type="Pfam" id="PF04199">
    <property type="entry name" value="Cyclase"/>
    <property type="match status" value="1"/>
</dbReference>
<dbReference type="PANTHER" id="PTHR31118">
    <property type="entry name" value="CYCLASE-LIKE PROTEIN 2"/>
    <property type="match status" value="1"/>
</dbReference>
<sequence>MKIDLSFKIKKEMLDEIHATTKATNEAAEKSGHIGTHLDVMNGEFSLDNIITNGKIFDISHIKTGEVKLEDLDLSGIKENDFVLFHSGILKQYGYGTKEYFSTYIELSDELVNYLIDKKVSFIGVDMAGAKKPKDHHRIDLHCAEKRIFIIENLVNLDLLLKEAPKKSFTIYTFPTNMSGFSGLACRVIADI</sequence>
<dbReference type="Proteomes" id="UP000031866">
    <property type="component" value="Chromosome"/>
</dbReference>
<protein>
    <submittedName>
        <fullName evidence="1">Cyclase</fullName>
    </submittedName>
</protein>
<dbReference type="InterPro" id="IPR037175">
    <property type="entry name" value="KFase_sf"/>
</dbReference>
<dbReference type="STRING" id="1520.LF65_00295"/>
<dbReference type="InterPro" id="IPR007325">
    <property type="entry name" value="KFase/CYL"/>
</dbReference>
<dbReference type="OrthoDB" id="1118163at2"/>
<dbReference type="GO" id="GO:0004061">
    <property type="term" value="F:arylformamidase activity"/>
    <property type="evidence" value="ECO:0007669"/>
    <property type="project" value="InterPro"/>
</dbReference>
<dbReference type="EMBL" id="CP010086">
    <property type="protein sequence ID" value="AJG96969.1"/>
    <property type="molecule type" value="Genomic_DNA"/>
</dbReference>
<proteinExistence type="predicted"/>
<evidence type="ECO:0000313" key="2">
    <source>
        <dbReference type="Proteomes" id="UP000031866"/>
    </source>
</evidence>
<dbReference type="SUPFAM" id="SSF102198">
    <property type="entry name" value="Putative cyclase"/>
    <property type="match status" value="1"/>
</dbReference>